<evidence type="ECO:0000313" key="1">
    <source>
        <dbReference type="EMBL" id="MBV0903016.1"/>
    </source>
</evidence>
<dbReference type="RefSeq" id="WP_162415165.1">
    <property type="nucleotide sequence ID" value="NZ_JAHQXE010000004.1"/>
</dbReference>
<comment type="caution">
    <text evidence="1">The sequence shown here is derived from an EMBL/GenBank/DDBJ whole genome shotgun (WGS) entry which is preliminary data.</text>
</comment>
<proteinExistence type="predicted"/>
<sequence>MRDASTTRRGFIAAAGATLFAGCSDLDALSGESRETIRSYRLSEMVDDEFDPIVVESVPVNIERARLAETRQRVSELLGMLPMPFGPDAIPNGHVRGRLVDAADDASESVEQARTAQTRFAALRSLRDARGRARYAAAGWAFADGTTTDADLRAEYLGALSDAEALRTDHRYLGRDPVDAALVHARIERNLDRVGGERDPSIYADPDSLLAVAEWGEHAETARALVSDSRYLFDRLASSLPDDAGTVETRLANAAESLEEALRGRRSLPPEPTDHSLELPFRLRYELRDDAESSVRRVAESPGPASAVLAATRGLTDFSAYDSVRERIEDGERFRVEDAAGVRAVRSEALDAIRTALDESPRPGLARPVLADAATSVAFTDDALARYRGAVRPERLDDEIRRYTTAAARARSVPAACRRVLDALGV</sequence>
<accession>A0AA41G3Q2</accession>
<dbReference type="AlphaFoldDB" id="A0AA41G3Q2"/>
<dbReference type="PROSITE" id="PS51257">
    <property type="entry name" value="PROKAR_LIPOPROTEIN"/>
    <property type="match status" value="1"/>
</dbReference>
<protein>
    <submittedName>
        <fullName evidence="1">Uncharacterized protein</fullName>
    </submittedName>
</protein>
<keyword evidence="2" id="KW-1185">Reference proteome</keyword>
<dbReference type="EMBL" id="JAHQXE010000004">
    <property type="protein sequence ID" value="MBV0903016.1"/>
    <property type="molecule type" value="Genomic_DNA"/>
</dbReference>
<reference evidence="1" key="1">
    <citation type="submission" date="2021-06" db="EMBL/GenBank/DDBJ databases">
        <title>New haloarchaea isolates fom saline soil.</title>
        <authorList>
            <person name="Duran-Viseras A."/>
            <person name="Sanchez-Porro C.S."/>
            <person name="Ventosa A."/>
        </authorList>
    </citation>
    <scope>NUCLEOTIDE SEQUENCE</scope>
    <source>
        <strain evidence="1">JCM 18369</strain>
    </source>
</reference>
<gene>
    <name evidence="1" type="ORF">KTS37_14570</name>
</gene>
<dbReference type="Proteomes" id="UP001166304">
    <property type="component" value="Unassembled WGS sequence"/>
</dbReference>
<name>A0AA41G3Q2_9EURY</name>
<organism evidence="1 2">
    <name type="scientific">Haloarcula salina</name>
    <dbReference type="NCBI Taxonomy" id="1429914"/>
    <lineage>
        <taxon>Archaea</taxon>
        <taxon>Methanobacteriati</taxon>
        <taxon>Methanobacteriota</taxon>
        <taxon>Stenosarchaea group</taxon>
        <taxon>Halobacteria</taxon>
        <taxon>Halobacteriales</taxon>
        <taxon>Haloarculaceae</taxon>
        <taxon>Haloarcula</taxon>
    </lineage>
</organism>
<evidence type="ECO:0000313" key="2">
    <source>
        <dbReference type="Proteomes" id="UP001166304"/>
    </source>
</evidence>